<feature type="domain" description="PKD" evidence="6">
    <location>
        <begin position="220"/>
        <end position="278"/>
    </location>
</feature>
<accession>A0ABS5J2Y2</accession>
<keyword evidence="5" id="KW-0472">Membrane</keyword>
<feature type="domain" description="PKD" evidence="6">
    <location>
        <begin position="1063"/>
        <end position="1103"/>
    </location>
</feature>
<dbReference type="Pfam" id="PF13585">
    <property type="entry name" value="CHU_C"/>
    <property type="match status" value="1"/>
</dbReference>
<feature type="domain" description="PKD" evidence="6">
    <location>
        <begin position="114"/>
        <end position="200"/>
    </location>
</feature>
<feature type="domain" description="PKD" evidence="6">
    <location>
        <begin position="986"/>
        <end position="1039"/>
    </location>
</feature>
<dbReference type="InterPro" id="IPR013783">
    <property type="entry name" value="Ig-like_fold"/>
</dbReference>
<dbReference type="PANTHER" id="PTHR46730:SF4">
    <property type="entry name" value="POLYCYSTIC KIDNEY DISEASE PROTEIN 1-LIKE 1"/>
    <property type="match status" value="1"/>
</dbReference>
<evidence type="ECO:0000256" key="3">
    <source>
        <dbReference type="ARBA" id="ARBA00022737"/>
    </source>
</evidence>
<dbReference type="RefSeq" id="WP_211974603.1">
    <property type="nucleotide sequence ID" value="NZ_CBFHAM010000016.1"/>
</dbReference>
<dbReference type="InterPro" id="IPR000601">
    <property type="entry name" value="PKD_dom"/>
</dbReference>
<reference evidence="7 8" key="1">
    <citation type="submission" date="2021-04" db="EMBL/GenBank/DDBJ databases">
        <title>Chitinophaga sp. nov., isolated from the rhizosphere soil.</title>
        <authorList>
            <person name="He S."/>
        </authorList>
    </citation>
    <scope>NUCLEOTIDE SEQUENCE [LARGE SCALE GENOMIC DNA]</scope>
    <source>
        <strain evidence="7 8">2R12</strain>
    </source>
</reference>
<keyword evidence="4" id="KW-1133">Transmembrane helix</keyword>
<evidence type="ECO:0000256" key="4">
    <source>
        <dbReference type="ARBA" id="ARBA00022989"/>
    </source>
</evidence>
<feature type="domain" description="PKD" evidence="6">
    <location>
        <begin position="607"/>
        <end position="689"/>
    </location>
</feature>
<name>A0ABS5J2Y2_9BACT</name>
<dbReference type="CDD" id="cd00146">
    <property type="entry name" value="PKD"/>
    <property type="match status" value="11"/>
</dbReference>
<evidence type="ECO:0000256" key="2">
    <source>
        <dbReference type="ARBA" id="ARBA00022692"/>
    </source>
</evidence>
<feature type="domain" description="PKD" evidence="6">
    <location>
        <begin position="387"/>
        <end position="433"/>
    </location>
</feature>
<feature type="domain" description="PKD" evidence="6">
    <location>
        <begin position="724"/>
        <end position="769"/>
    </location>
</feature>
<evidence type="ECO:0000313" key="7">
    <source>
        <dbReference type="EMBL" id="MBS0029520.1"/>
    </source>
</evidence>
<feature type="domain" description="PKD" evidence="6">
    <location>
        <begin position="470"/>
        <end position="515"/>
    </location>
</feature>
<organism evidence="7 8">
    <name type="scientific">Chitinophaga hostae</name>
    <dbReference type="NCBI Taxonomy" id="2831022"/>
    <lineage>
        <taxon>Bacteria</taxon>
        <taxon>Pseudomonadati</taxon>
        <taxon>Bacteroidota</taxon>
        <taxon>Chitinophagia</taxon>
        <taxon>Chitinophagales</taxon>
        <taxon>Chitinophagaceae</taxon>
        <taxon>Chitinophaga</taxon>
    </lineage>
</organism>
<feature type="domain" description="PKD" evidence="6">
    <location>
        <begin position="806"/>
        <end position="866"/>
    </location>
</feature>
<feature type="domain" description="PKD" evidence="6">
    <location>
        <begin position="294"/>
        <end position="343"/>
    </location>
</feature>
<dbReference type="NCBIfam" id="TIGR04131">
    <property type="entry name" value="Bac_Flav_CTERM"/>
    <property type="match status" value="1"/>
</dbReference>
<feature type="domain" description="PKD" evidence="6">
    <location>
        <begin position="526"/>
        <end position="591"/>
    </location>
</feature>
<comment type="caution">
    <text evidence="7">The sequence shown here is derived from an EMBL/GenBank/DDBJ whole genome shotgun (WGS) entry which is preliminary data.</text>
</comment>
<dbReference type="Pfam" id="PF18911">
    <property type="entry name" value="PKD_4"/>
    <property type="match status" value="9"/>
</dbReference>
<dbReference type="InterPro" id="IPR022409">
    <property type="entry name" value="PKD/Chitinase_dom"/>
</dbReference>
<dbReference type="PROSITE" id="PS50093">
    <property type="entry name" value="PKD"/>
    <property type="match status" value="13"/>
</dbReference>
<dbReference type="InterPro" id="IPR026341">
    <property type="entry name" value="T9SS_type_B"/>
</dbReference>
<feature type="domain" description="PKD" evidence="6">
    <location>
        <begin position="52"/>
        <end position="110"/>
    </location>
</feature>
<dbReference type="Gene3D" id="2.60.40.10">
    <property type="entry name" value="Immunoglobulins"/>
    <property type="match status" value="15"/>
</dbReference>
<proteinExistence type="predicted"/>
<protein>
    <submittedName>
        <fullName evidence="7">PKD domain-containing protein</fullName>
    </submittedName>
</protein>
<dbReference type="SMART" id="SM00089">
    <property type="entry name" value="PKD"/>
    <property type="match status" value="15"/>
</dbReference>
<sequence length="1624" mass="176160">MKSLHYYLRIVIRHIFYSLLPVITMAVTVHAQSVSIKADKLAGCPPFLVNFTATADPGYQNIEWDFGLGANVTNDLTPSKTFQNPGIYHVKLTTTYGPSNVIVKQLDIQVYNKPNAKFTTTNLSGCTPYMATFRDQSTPGDGVISDIIWDFGDGGGATGANATHSYTQAGTYNVITAVTNSMGCSSTGGPVSIKVQSAPAPVFTADKTQSCTTPFTVNFFNNTVSNSPDPVTYSWDYGDGTTGTSNQHTYTKEGKYTVKLTSLTSGNCPASLTKTDYIVIAKVKPAFTFSALCAGQNVTFKNTTQPTPDQVTWAFPDGTTQTTTDAVKQFTAAGDYIIKMQATLGSCMEEIQQTIHVNPAPQIDPVATPISACNTPFTTQFNAQYSNATTWSWTFGDGATATTENPSHTYTQEGNYTVSLTATNALGCTKTVTKPDYIKIVKPDLSIYRSVAEGCVPLPVDFYAEVNIPDPIVSYQWDFGDGTTSTAAKPNHVFTKEGIFFVNLKVTTAGGCVASGQTVITAGIKPVVDFSATPLKSCAKDPVQFTNLSVPRGTSWNWTFVQDNSNSADENPSHQFNEIGYHDVILEVNNNGCRVQLIKQKYIQIIPPIARFTTAPDCIDPYHRKFTDNSTFGPIPTAVKTWFWEFGENGATSTDQHPDFKYQTTGIKQVKLTIDNGICTNTYNLSVNIIDEKPVITTDKPRICKGEKINVTLGPLNNDNINEYKWDWGDGSPVQAIPAYNFDPAKGIAHQYNKTGTFNIKLTITDKNGCIKDAPVVSIDVNGTDPDFSYTGKRCKDEIFSFTDKSTANAGNQVLNWEWDFGDGSTKENYTVQPVDIKHTYTNANDYTVILTVTDKFSCVSKTQQVIRFDRVKADFMVPSNIACLDKSFTFVDQSQGNVQSYAWDFGDNTTGTGNRPTKIYNAPGTYNVVLKVTTPAGCTDEIIKTNVIRVPNPKASFTIPGNLDLCPPVKVLFTNTSTDFKTSAWDFGDNGTSTKNDPDVHIYVRAKTYNVVLTVYSEGGCSSTATLPITIKGPDGEMKTTPTQGCVPLAVSITATSSKTDSYMWDFDDGTVLTSTTPVSPAHTYVKSGIYYPRVSLLDNQGCVVKAQGNDKIIVDKTVADFSTNDFQVCGGGVVTFTNKSKTLTKDSLALDFTNAWNFGVPGNPANTATTLNGSFDYPQPGTTNVKLVVTSAYGCIDEKTLPVVIPPQPVAVIAPISPLCVSGKIQLSGSDTKNIPGTKWLWQVGSDKTFDQQVPPEIALNSPGTIPVVLTITNSDGSCPASTTTNMVVNPSPVLNPSPGSAAICRGKTLQLQANTTANVTVQWTNYNISDATNVAPMVKPDIDTVYHILATNEYGCTNKGEIPVTVTQPFRIYAQDVEICAGESVQMQAGGALRYQWIPARGLNRTDIPNPVASPDGNITYQVVGYNNSTCFTDTALAKVYVRSAPVVNAGPDIVTATGSIIPLPVKGSDDIIRIEWTPVKGLNCYDCLTPTATPTDDITYHVKVTNRFGCIGTDDIALKLVCSEGNIFIPNTFSPNDDGQNDVFYVRGQGMQTIRLFRIFNRWGQLVFERTGVNTNDPSKGWDGTYKGVKLNPDVFVYYVEVICDKGAVNLLKGNITLLR</sequence>
<evidence type="ECO:0000256" key="5">
    <source>
        <dbReference type="ARBA" id="ARBA00023136"/>
    </source>
</evidence>
<dbReference type="SUPFAM" id="SSF49299">
    <property type="entry name" value="PKD domain"/>
    <property type="match status" value="15"/>
</dbReference>
<feature type="domain" description="PKD" evidence="6">
    <location>
        <begin position="888"/>
        <end position="938"/>
    </location>
</feature>
<evidence type="ECO:0000256" key="1">
    <source>
        <dbReference type="ARBA" id="ARBA00004141"/>
    </source>
</evidence>
<comment type="subcellular location">
    <subcellularLocation>
        <location evidence="1">Membrane</location>
        <topology evidence="1">Multi-pass membrane protein</topology>
    </subcellularLocation>
</comment>
<dbReference type="PANTHER" id="PTHR46730">
    <property type="entry name" value="POLYCYSTIN-1"/>
    <property type="match status" value="1"/>
</dbReference>
<evidence type="ECO:0000259" key="6">
    <source>
        <dbReference type="PROSITE" id="PS50093"/>
    </source>
</evidence>
<dbReference type="Proteomes" id="UP000676386">
    <property type="component" value="Unassembled WGS sequence"/>
</dbReference>
<keyword evidence="3" id="KW-0677">Repeat</keyword>
<evidence type="ECO:0000313" key="8">
    <source>
        <dbReference type="Proteomes" id="UP000676386"/>
    </source>
</evidence>
<gene>
    <name evidence="7" type="ORF">KE626_19505</name>
</gene>
<dbReference type="InterPro" id="IPR035986">
    <property type="entry name" value="PKD_dom_sf"/>
</dbReference>
<keyword evidence="8" id="KW-1185">Reference proteome</keyword>
<keyword evidence="2" id="KW-0812">Transmembrane</keyword>
<dbReference type="EMBL" id="JAGTXB010000009">
    <property type="protein sequence ID" value="MBS0029520.1"/>
    <property type="molecule type" value="Genomic_DNA"/>
</dbReference>